<gene>
    <name evidence="10" type="ORF">KFL_003480040</name>
</gene>
<dbReference type="Pfam" id="PF00180">
    <property type="entry name" value="Iso_dh"/>
    <property type="match status" value="1"/>
</dbReference>
<sequence length="487" mass="52909">MASAATARSVVLLPNGAAASSIQQPTTRRCPAAAAVSRTSPFLGSRTLCPHGSREKLLRLVHEGLCPRPGRHHSAAARPGRTMASTAMQDRVRVLDGKSKYTIAVLPGDGQGPQVMEVAKKVLSALSTTSGVDFEFREGHVGLTALESTGSILPEDTISLCKSVDAVLLGGLSGKILENDDVPLRSRVLKKLRSEMDLYCQLSPAKAFEQLLEDYSLKVESLRGTDMIIVREIGGGIYTGQQGREDLPSGGQRAFSTASYTREEVERIAHAAFGLARQRKRQLVSVDLANYLEVSVFWREIFTRLGKEEYPDVELRHELADDFATRLVQNPARYDVVSMGNLLGDILVESARGITGGKPMSPTAEFGAPGTPGIFGYPGSYETVQVEGAKETANPLGLIRSVSMMLRYQFEKPVLADLVQEAIKSVLADKIRTPDMVVVPKAPDNAPFSVWPKLQTVDCEEMGDRLVQAMEYYQSFKVTGNPVEVGE</sequence>
<dbReference type="GO" id="GO:0003862">
    <property type="term" value="F:3-isopropylmalate dehydrogenase activity"/>
    <property type="evidence" value="ECO:0000318"/>
    <property type="project" value="GO_Central"/>
</dbReference>
<keyword evidence="8" id="KW-0100">Branched-chain amino acid biosynthesis</keyword>
<evidence type="ECO:0000259" key="9">
    <source>
        <dbReference type="SMART" id="SM01329"/>
    </source>
</evidence>
<evidence type="ECO:0000256" key="5">
    <source>
        <dbReference type="ARBA" id="ARBA00022842"/>
    </source>
</evidence>
<keyword evidence="4" id="KW-0479">Metal-binding</keyword>
<dbReference type="SMART" id="SM01329">
    <property type="entry name" value="Iso_dh"/>
    <property type="match status" value="1"/>
</dbReference>
<evidence type="ECO:0000256" key="8">
    <source>
        <dbReference type="ARBA" id="ARBA00023304"/>
    </source>
</evidence>
<dbReference type="GO" id="GO:0009098">
    <property type="term" value="P:L-leucine biosynthetic process"/>
    <property type="evidence" value="ECO:0000318"/>
    <property type="project" value="GO_Central"/>
</dbReference>
<dbReference type="InterPro" id="IPR004429">
    <property type="entry name" value="Isopropylmalate_DH"/>
</dbReference>
<dbReference type="GO" id="GO:0046872">
    <property type="term" value="F:metal ion binding"/>
    <property type="evidence" value="ECO:0007669"/>
    <property type="project" value="UniProtKB-KW"/>
</dbReference>
<dbReference type="PANTHER" id="PTHR42979:SF1">
    <property type="entry name" value="3-ISOPROPYLMALATE DEHYDROGENASE"/>
    <property type="match status" value="1"/>
</dbReference>
<dbReference type="OrthoDB" id="10261637at2759"/>
<evidence type="ECO:0000313" key="11">
    <source>
        <dbReference type="Proteomes" id="UP000054558"/>
    </source>
</evidence>
<reference evidence="10 11" key="1">
    <citation type="journal article" date="2014" name="Nat. Commun.">
        <title>Klebsormidium flaccidum genome reveals primary factors for plant terrestrial adaptation.</title>
        <authorList>
            <person name="Hori K."/>
            <person name="Maruyama F."/>
            <person name="Fujisawa T."/>
            <person name="Togashi T."/>
            <person name="Yamamoto N."/>
            <person name="Seo M."/>
            <person name="Sato S."/>
            <person name="Yamada T."/>
            <person name="Mori H."/>
            <person name="Tajima N."/>
            <person name="Moriyama T."/>
            <person name="Ikeuchi M."/>
            <person name="Watanabe M."/>
            <person name="Wada H."/>
            <person name="Kobayashi K."/>
            <person name="Saito M."/>
            <person name="Masuda T."/>
            <person name="Sasaki-Sekimoto Y."/>
            <person name="Mashiguchi K."/>
            <person name="Awai K."/>
            <person name="Shimojima M."/>
            <person name="Masuda S."/>
            <person name="Iwai M."/>
            <person name="Nobusawa T."/>
            <person name="Narise T."/>
            <person name="Kondo S."/>
            <person name="Saito H."/>
            <person name="Sato R."/>
            <person name="Murakawa M."/>
            <person name="Ihara Y."/>
            <person name="Oshima-Yamada Y."/>
            <person name="Ohtaka K."/>
            <person name="Satoh M."/>
            <person name="Sonobe K."/>
            <person name="Ishii M."/>
            <person name="Ohtani R."/>
            <person name="Kanamori-Sato M."/>
            <person name="Honoki R."/>
            <person name="Miyazaki D."/>
            <person name="Mochizuki H."/>
            <person name="Umetsu J."/>
            <person name="Higashi K."/>
            <person name="Shibata D."/>
            <person name="Kamiya Y."/>
            <person name="Sato N."/>
            <person name="Nakamura Y."/>
            <person name="Tabata S."/>
            <person name="Ida S."/>
            <person name="Kurokawa K."/>
            <person name="Ohta H."/>
        </authorList>
    </citation>
    <scope>NUCLEOTIDE SEQUENCE [LARGE SCALE GENOMIC DNA]</scope>
    <source>
        <strain evidence="10 11">NIES-2285</strain>
    </source>
</reference>
<dbReference type="AlphaFoldDB" id="A0A1Y1I8U4"/>
<evidence type="ECO:0000256" key="6">
    <source>
        <dbReference type="ARBA" id="ARBA00023002"/>
    </source>
</evidence>
<feature type="domain" description="Isopropylmalate dehydrogenase-like" evidence="9">
    <location>
        <begin position="102"/>
        <end position="466"/>
    </location>
</feature>
<evidence type="ECO:0000256" key="7">
    <source>
        <dbReference type="ARBA" id="ARBA00023027"/>
    </source>
</evidence>
<dbReference type="EMBL" id="DF237297">
    <property type="protein sequence ID" value="GAQ87360.1"/>
    <property type="molecule type" value="Genomic_DNA"/>
</dbReference>
<keyword evidence="6" id="KW-0560">Oxidoreductase</keyword>
<accession>A0A1Y1I8U4</accession>
<dbReference type="OMA" id="YRIMEIA"/>
<keyword evidence="3" id="KW-0028">Amino-acid biosynthesis</keyword>
<keyword evidence="5" id="KW-0460">Magnesium</keyword>
<dbReference type="GO" id="GO:0005829">
    <property type="term" value="C:cytosol"/>
    <property type="evidence" value="ECO:0000318"/>
    <property type="project" value="GO_Central"/>
</dbReference>
<dbReference type="InterPro" id="IPR024084">
    <property type="entry name" value="IsoPropMal-DH-like_dom"/>
</dbReference>
<proteinExistence type="inferred from homology"/>
<dbReference type="Proteomes" id="UP000054558">
    <property type="component" value="Unassembled WGS sequence"/>
</dbReference>
<dbReference type="STRING" id="105231.A0A1Y1I8U4"/>
<evidence type="ECO:0000256" key="2">
    <source>
        <dbReference type="ARBA" id="ARBA00022430"/>
    </source>
</evidence>
<name>A0A1Y1I8U4_KLENI</name>
<evidence type="ECO:0000256" key="1">
    <source>
        <dbReference type="ARBA" id="ARBA00007769"/>
    </source>
</evidence>
<keyword evidence="11" id="KW-1185">Reference proteome</keyword>
<dbReference type="SUPFAM" id="SSF53659">
    <property type="entry name" value="Isocitrate/Isopropylmalate dehydrogenase-like"/>
    <property type="match status" value="1"/>
</dbReference>
<organism evidence="10 11">
    <name type="scientific">Klebsormidium nitens</name>
    <name type="common">Green alga</name>
    <name type="synonym">Ulothrix nitens</name>
    <dbReference type="NCBI Taxonomy" id="105231"/>
    <lineage>
        <taxon>Eukaryota</taxon>
        <taxon>Viridiplantae</taxon>
        <taxon>Streptophyta</taxon>
        <taxon>Klebsormidiophyceae</taxon>
        <taxon>Klebsormidiales</taxon>
        <taxon>Klebsormidiaceae</taxon>
        <taxon>Klebsormidium</taxon>
    </lineage>
</organism>
<evidence type="ECO:0000256" key="4">
    <source>
        <dbReference type="ARBA" id="ARBA00022723"/>
    </source>
</evidence>
<dbReference type="PANTHER" id="PTHR42979">
    <property type="entry name" value="3-ISOPROPYLMALATE DEHYDROGENASE"/>
    <property type="match status" value="1"/>
</dbReference>
<evidence type="ECO:0000256" key="3">
    <source>
        <dbReference type="ARBA" id="ARBA00022605"/>
    </source>
</evidence>
<evidence type="ECO:0000313" key="10">
    <source>
        <dbReference type="EMBL" id="GAQ87360.1"/>
    </source>
</evidence>
<keyword evidence="7" id="KW-0520">NAD</keyword>
<dbReference type="Gene3D" id="3.40.718.10">
    <property type="entry name" value="Isopropylmalate Dehydrogenase"/>
    <property type="match status" value="1"/>
</dbReference>
<comment type="similarity">
    <text evidence="1">Belongs to the isocitrate and isopropylmalate dehydrogenases family.</text>
</comment>
<protein>
    <submittedName>
        <fullName evidence="10">3-isopropylmalate dehydrogenase</fullName>
    </submittedName>
</protein>
<keyword evidence="2" id="KW-0432">Leucine biosynthesis</keyword>